<name>A0A9W4H1X3_9ACTN</name>
<evidence type="ECO:0000313" key="3">
    <source>
        <dbReference type="Proteomes" id="UP001153328"/>
    </source>
</evidence>
<dbReference type="AlphaFoldDB" id="A0A9W4H1X3"/>
<reference evidence="2" key="1">
    <citation type="submission" date="2021-06" db="EMBL/GenBank/DDBJ databases">
        <authorList>
            <person name="Arsene-Ploetze F."/>
        </authorList>
    </citation>
    <scope>NUCLEOTIDE SEQUENCE</scope>
    <source>
        <strain evidence="2">SBRY1</strain>
    </source>
</reference>
<keyword evidence="3" id="KW-1185">Reference proteome</keyword>
<dbReference type="Proteomes" id="UP001153328">
    <property type="component" value="Unassembled WGS sequence"/>
</dbReference>
<dbReference type="EMBL" id="CAJVAX010000017">
    <property type="protein sequence ID" value="CAG7643556.1"/>
    <property type="molecule type" value="Genomic_DNA"/>
</dbReference>
<feature type="compositionally biased region" description="Basic residues" evidence="1">
    <location>
        <begin position="53"/>
        <end position="73"/>
    </location>
</feature>
<feature type="region of interest" description="Disordered" evidence="1">
    <location>
        <begin position="1"/>
        <end position="118"/>
    </location>
</feature>
<evidence type="ECO:0000256" key="1">
    <source>
        <dbReference type="SAM" id="MobiDB-lite"/>
    </source>
</evidence>
<keyword evidence="2" id="KW-0378">Hydrolase</keyword>
<proteinExistence type="predicted"/>
<protein>
    <submittedName>
        <fullName evidence="2">Adenosylhomocysteinase</fullName>
        <ecNumber evidence="2">3.3.1.1</ecNumber>
    </submittedName>
</protein>
<dbReference type="GO" id="GO:0016787">
    <property type="term" value="F:hydrolase activity"/>
    <property type="evidence" value="ECO:0007669"/>
    <property type="project" value="UniProtKB-KW"/>
</dbReference>
<dbReference type="EC" id="3.3.1.1" evidence="2"/>
<feature type="compositionally biased region" description="Basic residues" evidence="1">
    <location>
        <begin position="13"/>
        <end position="28"/>
    </location>
</feature>
<comment type="caution">
    <text evidence="2">The sequence shown here is derived from an EMBL/GenBank/DDBJ whole genome shotgun (WGS) entry which is preliminary data.</text>
</comment>
<organism evidence="2 3">
    <name type="scientific">Actinacidiphila bryophytorum</name>
    <dbReference type="NCBI Taxonomy" id="1436133"/>
    <lineage>
        <taxon>Bacteria</taxon>
        <taxon>Bacillati</taxon>
        <taxon>Actinomycetota</taxon>
        <taxon>Actinomycetes</taxon>
        <taxon>Kitasatosporales</taxon>
        <taxon>Streptomycetaceae</taxon>
        <taxon>Actinacidiphila</taxon>
    </lineage>
</organism>
<feature type="compositionally biased region" description="Basic and acidic residues" evidence="1">
    <location>
        <begin position="95"/>
        <end position="118"/>
    </location>
</feature>
<gene>
    <name evidence="2" type="ORF">SBRY_30839</name>
</gene>
<feature type="compositionally biased region" description="Basic residues" evidence="1">
    <location>
        <begin position="81"/>
        <end position="94"/>
    </location>
</feature>
<sequence length="118" mass="14345">MQARLEPLFPSSPHRRHARHPKTRRPSHDRHTYPQPRPRRHHAVRGLRPERLRHPRRHPRCQGRPRHPAGRHRQGVEGHRPHPGRLRQQHPHRRAGQDRHVEERRHGPAERLQPRHDQ</sequence>
<feature type="compositionally biased region" description="Basic residues" evidence="1">
    <location>
        <begin position="37"/>
        <end position="46"/>
    </location>
</feature>
<accession>A0A9W4H1X3</accession>
<evidence type="ECO:0000313" key="2">
    <source>
        <dbReference type="EMBL" id="CAG7643556.1"/>
    </source>
</evidence>